<proteinExistence type="predicted"/>
<keyword evidence="3" id="KW-0645">Protease</keyword>
<dbReference type="Pfam" id="PF10275">
    <property type="entry name" value="Peptidase_C65"/>
    <property type="match status" value="1"/>
</dbReference>
<evidence type="ECO:0000256" key="1">
    <source>
        <dbReference type="ARBA" id="ARBA00000707"/>
    </source>
</evidence>
<feature type="compositionally biased region" description="Polar residues" evidence="7">
    <location>
        <begin position="473"/>
        <end position="483"/>
    </location>
</feature>
<dbReference type="GO" id="GO:0004843">
    <property type="term" value="F:cysteine-type deubiquitinase activity"/>
    <property type="evidence" value="ECO:0007669"/>
    <property type="project" value="UniProtKB-EC"/>
</dbReference>
<evidence type="ECO:0000313" key="9">
    <source>
        <dbReference type="EMBL" id="PSS12510.1"/>
    </source>
</evidence>
<dbReference type="InterPro" id="IPR038765">
    <property type="entry name" value="Papain-like_cys_pep_sf"/>
</dbReference>
<dbReference type="EMBL" id="KZ679015">
    <property type="protein sequence ID" value="PSS12510.1"/>
    <property type="molecule type" value="Genomic_DNA"/>
</dbReference>
<feature type="compositionally biased region" description="Low complexity" evidence="7">
    <location>
        <begin position="432"/>
        <end position="442"/>
    </location>
</feature>
<dbReference type="PANTHER" id="PTHR12931:SF15">
    <property type="entry name" value="UBIQUITIN THIOESTERASE OTUBAIN-LIKE"/>
    <property type="match status" value="1"/>
</dbReference>
<dbReference type="InterPro" id="IPR003323">
    <property type="entry name" value="OTU_dom"/>
</dbReference>
<dbReference type="InterPro" id="IPR042467">
    <property type="entry name" value="Peptidase_C65_otubain_sub2"/>
</dbReference>
<sequence>MAADDLDAQEALAREFQPSLEGPLVGEKKSSHAITEEYAKADPVYVAKTAALPQKYSHYRPILGDGNCGWRATGFSYFETLISLRNAAQLEEEVARMTSLNNFLTTVGGFQEWVFEDMVDETIGLLKELAALIPNSVEAAQELLMQRFNNPEISNAIIYHLRLLASSWLKGNPAPYQDFIQGDLGIDGYCKEWLEAPNQEIDHLGIMLLIDVLLKPVGFAVEIIYLDRSAGSQVNSHMFQDEEDGVPTNPGSPIIHLLYRPSHYDILYKDNNAAFLLQQQVGEVVVNPNIQVNRATSFSHHHDVRSTPSSLHGFSDLDMTALLSIPGFCAPPPSHHGFPAQYSPVESTFPGSPISAVSPASSGPSPGNTSSVSLATQFPPQQPTQILASPILSAFPSPETQLPIHNHTSQSNPIGPPLSSHAPLPSHPPLPSELSPPNSASSFRPSKYEWEAAADWQEGPVVFKTSTFKNSHYNTAHYNNPNFQPEEWSPDCEESENGSKSRKRST</sequence>
<name>A0A2T3AV12_AMORE</name>
<organism evidence="9 10">
    <name type="scientific">Amorphotheca resinae ATCC 22711</name>
    <dbReference type="NCBI Taxonomy" id="857342"/>
    <lineage>
        <taxon>Eukaryota</taxon>
        <taxon>Fungi</taxon>
        <taxon>Dikarya</taxon>
        <taxon>Ascomycota</taxon>
        <taxon>Pezizomycotina</taxon>
        <taxon>Leotiomycetes</taxon>
        <taxon>Helotiales</taxon>
        <taxon>Amorphothecaceae</taxon>
        <taxon>Amorphotheca</taxon>
    </lineage>
</organism>
<dbReference type="PROSITE" id="PS50802">
    <property type="entry name" value="OTU"/>
    <property type="match status" value="1"/>
</dbReference>
<dbReference type="GeneID" id="36576409"/>
<dbReference type="STRING" id="857342.A0A2T3AV12"/>
<dbReference type="CDD" id="cd22749">
    <property type="entry name" value="Otubain_C65"/>
    <property type="match status" value="1"/>
</dbReference>
<evidence type="ECO:0000256" key="2">
    <source>
        <dbReference type="ARBA" id="ARBA00012759"/>
    </source>
</evidence>
<dbReference type="Gene3D" id="1.20.1300.20">
    <property type="entry name" value="Peptidase C65 Otubain, subdomain 2"/>
    <property type="match status" value="1"/>
</dbReference>
<feature type="region of interest" description="Disordered" evidence="7">
    <location>
        <begin position="349"/>
        <end position="376"/>
    </location>
</feature>
<dbReference type="PANTHER" id="PTHR12931">
    <property type="entry name" value="UBIQUITIN THIOLESTERASE PROTEIN OTUB"/>
    <property type="match status" value="1"/>
</dbReference>
<evidence type="ECO:0000256" key="5">
    <source>
        <dbReference type="ARBA" id="ARBA00022801"/>
    </source>
</evidence>
<dbReference type="GO" id="GO:0005634">
    <property type="term" value="C:nucleus"/>
    <property type="evidence" value="ECO:0007669"/>
    <property type="project" value="TreeGrafter"/>
</dbReference>
<gene>
    <name evidence="9" type="ORF">M430DRAFT_52804</name>
</gene>
<dbReference type="AlphaFoldDB" id="A0A2T3AV12"/>
<dbReference type="EC" id="3.4.19.12" evidence="2"/>
<dbReference type="GO" id="GO:0006508">
    <property type="term" value="P:proteolysis"/>
    <property type="evidence" value="ECO:0007669"/>
    <property type="project" value="UniProtKB-KW"/>
</dbReference>
<evidence type="ECO:0000256" key="6">
    <source>
        <dbReference type="ARBA" id="ARBA00022807"/>
    </source>
</evidence>
<keyword evidence="4" id="KW-0833">Ubl conjugation pathway</keyword>
<feature type="compositionally biased region" description="Low complexity" evidence="7">
    <location>
        <begin position="350"/>
        <end position="373"/>
    </location>
</feature>
<keyword evidence="6" id="KW-0788">Thiol protease</keyword>
<dbReference type="InterPro" id="IPR019400">
    <property type="entry name" value="Peptidase_C65_otubain"/>
</dbReference>
<dbReference type="Gene3D" id="3.30.200.60">
    <property type="entry name" value="Peptidase C65 Otubain, subdomain 1"/>
    <property type="match status" value="1"/>
</dbReference>
<dbReference type="InterPro" id="IPR042468">
    <property type="entry name" value="Peptidase_C65_otubain_sub1"/>
</dbReference>
<feature type="region of interest" description="Disordered" evidence="7">
    <location>
        <begin position="473"/>
        <end position="506"/>
    </location>
</feature>
<dbReference type="SUPFAM" id="SSF54001">
    <property type="entry name" value="Cysteine proteinases"/>
    <property type="match status" value="1"/>
</dbReference>
<evidence type="ECO:0000259" key="8">
    <source>
        <dbReference type="PROSITE" id="PS50802"/>
    </source>
</evidence>
<dbReference type="GO" id="GO:0043130">
    <property type="term" value="F:ubiquitin binding"/>
    <property type="evidence" value="ECO:0007669"/>
    <property type="project" value="TreeGrafter"/>
</dbReference>
<protein>
    <recommendedName>
        <fullName evidence="2">ubiquitinyl hydrolase 1</fullName>
        <ecNumber evidence="2">3.4.19.12</ecNumber>
    </recommendedName>
</protein>
<dbReference type="InParanoid" id="A0A2T3AV12"/>
<evidence type="ECO:0000313" key="10">
    <source>
        <dbReference type="Proteomes" id="UP000241818"/>
    </source>
</evidence>
<keyword evidence="10" id="KW-1185">Reference proteome</keyword>
<keyword evidence="5" id="KW-0378">Hydrolase</keyword>
<feature type="region of interest" description="Disordered" evidence="7">
    <location>
        <begin position="397"/>
        <end position="444"/>
    </location>
</feature>
<dbReference type="GO" id="GO:0071108">
    <property type="term" value="P:protein K48-linked deubiquitination"/>
    <property type="evidence" value="ECO:0007669"/>
    <property type="project" value="TreeGrafter"/>
</dbReference>
<dbReference type="Proteomes" id="UP000241818">
    <property type="component" value="Unassembled WGS sequence"/>
</dbReference>
<evidence type="ECO:0000256" key="7">
    <source>
        <dbReference type="SAM" id="MobiDB-lite"/>
    </source>
</evidence>
<dbReference type="RefSeq" id="XP_024718508.1">
    <property type="nucleotide sequence ID" value="XM_024868328.1"/>
</dbReference>
<reference evidence="9 10" key="1">
    <citation type="journal article" date="2018" name="New Phytol.">
        <title>Comparative genomics and transcriptomics depict ericoid mycorrhizal fungi as versatile saprotrophs and plant mutualists.</title>
        <authorList>
            <person name="Martino E."/>
            <person name="Morin E."/>
            <person name="Grelet G.A."/>
            <person name="Kuo A."/>
            <person name="Kohler A."/>
            <person name="Daghino S."/>
            <person name="Barry K.W."/>
            <person name="Cichocki N."/>
            <person name="Clum A."/>
            <person name="Dockter R.B."/>
            <person name="Hainaut M."/>
            <person name="Kuo R.C."/>
            <person name="LaButti K."/>
            <person name="Lindahl B.D."/>
            <person name="Lindquist E.A."/>
            <person name="Lipzen A."/>
            <person name="Khouja H.R."/>
            <person name="Magnuson J."/>
            <person name="Murat C."/>
            <person name="Ohm R.A."/>
            <person name="Singer S.W."/>
            <person name="Spatafora J.W."/>
            <person name="Wang M."/>
            <person name="Veneault-Fourrey C."/>
            <person name="Henrissat B."/>
            <person name="Grigoriev I.V."/>
            <person name="Martin F.M."/>
            <person name="Perotto S."/>
        </authorList>
    </citation>
    <scope>NUCLEOTIDE SEQUENCE [LARGE SCALE GENOMIC DNA]</scope>
    <source>
        <strain evidence="9 10">ATCC 22711</strain>
    </source>
</reference>
<evidence type="ECO:0000256" key="3">
    <source>
        <dbReference type="ARBA" id="ARBA00022670"/>
    </source>
</evidence>
<accession>A0A2T3AV12</accession>
<dbReference type="OrthoDB" id="18915at2759"/>
<feature type="domain" description="OTU" evidence="8">
    <location>
        <begin position="57"/>
        <end position="270"/>
    </location>
</feature>
<comment type="catalytic activity">
    <reaction evidence="1">
        <text>Thiol-dependent hydrolysis of ester, thioester, amide, peptide and isopeptide bonds formed by the C-terminal Gly of ubiquitin (a 76-residue protein attached to proteins as an intracellular targeting signal).</text>
        <dbReference type="EC" id="3.4.19.12"/>
    </reaction>
</comment>
<evidence type="ECO:0000256" key="4">
    <source>
        <dbReference type="ARBA" id="ARBA00022786"/>
    </source>
</evidence>